<dbReference type="GeneID" id="92832015"/>
<comment type="caution">
    <text evidence="2">The sequence shown here is derived from an EMBL/GenBank/DDBJ whole genome shotgun (WGS) entry which is preliminary data.</text>
</comment>
<dbReference type="InterPro" id="IPR035931">
    <property type="entry name" value="YlxR-like_sf"/>
</dbReference>
<dbReference type="CDD" id="cd00279">
    <property type="entry name" value="YlxR"/>
    <property type="match status" value="1"/>
</dbReference>
<dbReference type="PANTHER" id="PTHR34215">
    <property type="entry name" value="BLL0784 PROTEIN"/>
    <property type="match status" value="1"/>
</dbReference>
<dbReference type="RefSeq" id="WP_004853074.1">
    <property type="nucleotide sequence ID" value="NZ_CABIWG010000001.1"/>
</dbReference>
<proteinExistence type="predicted"/>
<dbReference type="OrthoDB" id="9813251at2"/>
<name>A0A3R5WJY8_9FIRM</name>
<protein>
    <submittedName>
        <fullName evidence="2">YlxR family protein</fullName>
    </submittedName>
</protein>
<dbReference type="Proteomes" id="UP000283295">
    <property type="component" value="Unassembled WGS sequence"/>
</dbReference>
<gene>
    <name evidence="2" type="ORF">DWX94_06895</name>
</gene>
<organism evidence="2 3">
    <name type="scientific">Coprococcus eutactus</name>
    <dbReference type="NCBI Taxonomy" id="33043"/>
    <lineage>
        <taxon>Bacteria</taxon>
        <taxon>Bacillati</taxon>
        <taxon>Bacillota</taxon>
        <taxon>Clostridia</taxon>
        <taxon>Lachnospirales</taxon>
        <taxon>Lachnospiraceae</taxon>
        <taxon>Coprococcus</taxon>
    </lineage>
</organism>
<dbReference type="AlphaFoldDB" id="A0A3R5WJY8"/>
<dbReference type="InterPro" id="IPR007393">
    <property type="entry name" value="YlxR_dom"/>
</dbReference>
<accession>A0A3R5WJY8</accession>
<dbReference type="SUPFAM" id="SSF64376">
    <property type="entry name" value="YlxR-like"/>
    <property type="match status" value="1"/>
</dbReference>
<feature type="domain" description="YlxR" evidence="1">
    <location>
        <begin position="8"/>
        <end position="81"/>
    </location>
</feature>
<dbReference type="PANTHER" id="PTHR34215:SF1">
    <property type="entry name" value="YLXR DOMAIN-CONTAINING PROTEIN"/>
    <property type="match status" value="1"/>
</dbReference>
<dbReference type="Gene3D" id="3.30.1230.10">
    <property type="entry name" value="YlxR-like"/>
    <property type="match status" value="1"/>
</dbReference>
<evidence type="ECO:0000313" key="2">
    <source>
        <dbReference type="EMBL" id="RGS42955.1"/>
    </source>
</evidence>
<dbReference type="NCBIfam" id="NF047356">
    <property type="entry name" value="RNA_bind_RnpM"/>
    <property type="match status" value="1"/>
</dbReference>
<evidence type="ECO:0000259" key="1">
    <source>
        <dbReference type="Pfam" id="PF04296"/>
    </source>
</evidence>
<dbReference type="Pfam" id="PF04296">
    <property type="entry name" value="YlxR"/>
    <property type="match status" value="1"/>
</dbReference>
<evidence type="ECO:0000313" key="3">
    <source>
        <dbReference type="Proteomes" id="UP000283295"/>
    </source>
</evidence>
<dbReference type="InterPro" id="IPR037465">
    <property type="entry name" value="YlxR"/>
</dbReference>
<dbReference type="EMBL" id="QRVK01000013">
    <property type="protein sequence ID" value="RGS42955.1"/>
    <property type="molecule type" value="Genomic_DNA"/>
</dbReference>
<reference evidence="2 3" key="1">
    <citation type="submission" date="2018-08" db="EMBL/GenBank/DDBJ databases">
        <title>A genome reference for cultivated species of the human gut microbiota.</title>
        <authorList>
            <person name="Zou Y."/>
            <person name="Xue W."/>
            <person name="Luo G."/>
        </authorList>
    </citation>
    <scope>NUCLEOTIDE SEQUENCE [LARGE SCALE GENOMIC DNA]</scope>
    <source>
        <strain evidence="2 3">AF22-21</strain>
    </source>
</reference>
<sequence>MAKKIPLRQCLGCREMVQKNQLIRIVRSSDGAFAVDATGKLSGRGAYICRKTDCLKKAVGSKALEKSFKVSIPSEVYEQLDKELRDIEEQ</sequence>